<feature type="compositionally biased region" description="Basic and acidic residues" evidence="2">
    <location>
        <begin position="1325"/>
        <end position="1343"/>
    </location>
</feature>
<evidence type="ECO:0000313" key="5">
    <source>
        <dbReference type="Proteomes" id="UP001370490"/>
    </source>
</evidence>
<feature type="compositionally biased region" description="Basic residues" evidence="2">
    <location>
        <begin position="985"/>
        <end position="998"/>
    </location>
</feature>
<name>A0AAN8Z158_9MAGN</name>
<feature type="compositionally biased region" description="Polar residues" evidence="2">
    <location>
        <begin position="196"/>
        <end position="205"/>
    </location>
</feature>
<feature type="region of interest" description="Disordered" evidence="2">
    <location>
        <begin position="960"/>
        <end position="1144"/>
    </location>
</feature>
<feature type="compositionally biased region" description="Basic residues" evidence="2">
    <location>
        <begin position="1214"/>
        <end position="1223"/>
    </location>
</feature>
<feature type="compositionally biased region" description="Polar residues" evidence="2">
    <location>
        <begin position="1368"/>
        <end position="1377"/>
    </location>
</feature>
<feature type="region of interest" description="Disordered" evidence="2">
    <location>
        <begin position="639"/>
        <end position="947"/>
    </location>
</feature>
<feature type="region of interest" description="Disordered" evidence="2">
    <location>
        <begin position="407"/>
        <end position="530"/>
    </location>
</feature>
<feature type="compositionally biased region" description="Basic residues" evidence="2">
    <location>
        <begin position="1306"/>
        <end position="1324"/>
    </location>
</feature>
<feature type="region of interest" description="Disordered" evidence="2">
    <location>
        <begin position="581"/>
        <end position="619"/>
    </location>
</feature>
<feature type="compositionally biased region" description="Basic and acidic residues" evidence="2">
    <location>
        <begin position="754"/>
        <end position="790"/>
    </location>
</feature>
<feature type="compositionally biased region" description="Basic and acidic residues" evidence="2">
    <location>
        <begin position="234"/>
        <end position="256"/>
    </location>
</feature>
<feature type="region of interest" description="Disordered" evidence="2">
    <location>
        <begin position="53"/>
        <end position="277"/>
    </location>
</feature>
<feature type="domain" description="BAT2 N-terminal" evidence="3">
    <location>
        <begin position="9"/>
        <end position="119"/>
    </location>
</feature>
<feature type="compositionally biased region" description="Basic and acidic residues" evidence="2">
    <location>
        <begin position="477"/>
        <end position="503"/>
    </location>
</feature>
<feature type="compositionally biased region" description="Polar residues" evidence="2">
    <location>
        <begin position="879"/>
        <end position="896"/>
    </location>
</feature>
<feature type="compositionally biased region" description="Polar residues" evidence="2">
    <location>
        <begin position="1033"/>
        <end position="1060"/>
    </location>
</feature>
<feature type="compositionally biased region" description="Polar residues" evidence="2">
    <location>
        <begin position="170"/>
        <end position="184"/>
    </location>
</feature>
<dbReference type="GO" id="GO:0040029">
    <property type="term" value="P:epigenetic regulation of gene expression"/>
    <property type="evidence" value="ECO:0007669"/>
    <property type="project" value="TreeGrafter"/>
</dbReference>
<feature type="compositionally biased region" description="Basic and acidic residues" evidence="2">
    <location>
        <begin position="661"/>
        <end position="676"/>
    </location>
</feature>
<dbReference type="EMBL" id="JBAMMX010000020">
    <property type="protein sequence ID" value="KAK6920671.1"/>
    <property type="molecule type" value="Genomic_DNA"/>
</dbReference>
<feature type="compositionally biased region" description="Basic and acidic residues" evidence="2">
    <location>
        <begin position="457"/>
        <end position="469"/>
    </location>
</feature>
<keyword evidence="1" id="KW-0597">Phosphoprotein</keyword>
<feature type="compositionally biased region" description="Polar residues" evidence="2">
    <location>
        <begin position="1170"/>
        <end position="1194"/>
    </location>
</feature>
<feature type="compositionally biased region" description="Basic and acidic residues" evidence="2">
    <location>
        <begin position="897"/>
        <end position="909"/>
    </location>
</feature>
<dbReference type="PANTHER" id="PTHR34805">
    <property type="entry name" value="PROTEIN MODIFIER OF SNC1 1"/>
    <property type="match status" value="1"/>
</dbReference>
<feature type="compositionally biased region" description="Basic and acidic residues" evidence="2">
    <location>
        <begin position="1399"/>
        <end position="1408"/>
    </location>
</feature>
<reference evidence="4 5" key="1">
    <citation type="submission" date="2023-12" db="EMBL/GenBank/DDBJ databases">
        <title>A high-quality genome assembly for Dillenia turbinata (Dilleniales).</title>
        <authorList>
            <person name="Chanderbali A."/>
        </authorList>
    </citation>
    <scope>NUCLEOTIDE SEQUENCE [LARGE SCALE GENOMIC DNA]</scope>
    <source>
        <strain evidence="4">LSX21</strain>
        <tissue evidence="4">Leaf</tissue>
    </source>
</reference>
<feature type="compositionally biased region" description="Basic and acidic residues" evidence="2">
    <location>
        <begin position="1358"/>
        <end position="1367"/>
    </location>
</feature>
<dbReference type="PANTHER" id="PTHR34805:SF1">
    <property type="entry name" value="PROTEIN MODIFIER OF SNC1 1"/>
    <property type="match status" value="1"/>
</dbReference>
<feature type="compositionally biased region" description="Polar residues" evidence="2">
    <location>
        <begin position="53"/>
        <end position="104"/>
    </location>
</feature>
<dbReference type="Proteomes" id="UP001370490">
    <property type="component" value="Unassembled WGS sequence"/>
</dbReference>
<feature type="compositionally biased region" description="Basic and acidic residues" evidence="2">
    <location>
        <begin position="1202"/>
        <end position="1213"/>
    </location>
</feature>
<feature type="compositionally biased region" description="Polar residues" evidence="2">
    <location>
        <begin position="559"/>
        <end position="569"/>
    </location>
</feature>
<feature type="compositionally biased region" description="Polar residues" evidence="2">
    <location>
        <begin position="1277"/>
        <end position="1293"/>
    </location>
</feature>
<comment type="caution">
    <text evidence="4">The sequence shown here is derived from an EMBL/GenBank/DDBJ whole genome shotgun (WGS) entry which is preliminary data.</text>
</comment>
<feature type="region of interest" description="Disordered" evidence="2">
    <location>
        <begin position="548"/>
        <end position="569"/>
    </location>
</feature>
<proteinExistence type="predicted"/>
<organism evidence="4 5">
    <name type="scientific">Dillenia turbinata</name>
    <dbReference type="NCBI Taxonomy" id="194707"/>
    <lineage>
        <taxon>Eukaryota</taxon>
        <taxon>Viridiplantae</taxon>
        <taxon>Streptophyta</taxon>
        <taxon>Embryophyta</taxon>
        <taxon>Tracheophyta</taxon>
        <taxon>Spermatophyta</taxon>
        <taxon>Magnoliopsida</taxon>
        <taxon>eudicotyledons</taxon>
        <taxon>Gunneridae</taxon>
        <taxon>Pentapetalae</taxon>
        <taxon>Dilleniales</taxon>
        <taxon>Dilleniaceae</taxon>
        <taxon>Dillenia</taxon>
    </lineage>
</organism>
<feature type="compositionally biased region" description="Low complexity" evidence="2">
    <location>
        <begin position="1491"/>
        <end position="1501"/>
    </location>
</feature>
<feature type="compositionally biased region" description="Basic and acidic residues" evidence="2">
    <location>
        <begin position="1518"/>
        <end position="1533"/>
    </location>
</feature>
<dbReference type="CDD" id="cd22249">
    <property type="entry name" value="UDM1_RNF168_RNF169-like"/>
    <property type="match status" value="1"/>
</dbReference>
<feature type="compositionally biased region" description="Low complexity" evidence="2">
    <location>
        <begin position="835"/>
        <end position="853"/>
    </location>
</feature>
<feature type="compositionally biased region" description="Low complexity" evidence="2">
    <location>
        <begin position="1160"/>
        <end position="1169"/>
    </location>
</feature>
<feature type="compositionally biased region" description="Basic and acidic residues" evidence="2">
    <location>
        <begin position="598"/>
        <end position="607"/>
    </location>
</feature>
<evidence type="ECO:0000259" key="3">
    <source>
        <dbReference type="Pfam" id="PF07001"/>
    </source>
</evidence>
<feature type="compositionally biased region" description="Polar residues" evidence="2">
    <location>
        <begin position="517"/>
        <end position="530"/>
    </location>
</feature>
<evidence type="ECO:0000256" key="1">
    <source>
        <dbReference type="ARBA" id="ARBA00022553"/>
    </source>
</evidence>
<protein>
    <submittedName>
        <fullName evidence="4">BAT2, N-terminal</fullName>
    </submittedName>
</protein>
<gene>
    <name evidence="4" type="ORF">RJ641_014349</name>
</gene>
<evidence type="ECO:0000313" key="4">
    <source>
        <dbReference type="EMBL" id="KAK6920671.1"/>
    </source>
</evidence>
<feature type="region of interest" description="Disordered" evidence="2">
    <location>
        <begin position="1157"/>
        <end position="1599"/>
    </location>
</feature>
<dbReference type="InterPro" id="IPR038808">
    <property type="entry name" value="MOS1-like"/>
</dbReference>
<sequence>MSLNRWASARRGGMTVLGKVVVPKPINLPSQRLENHGLDPNVEIVPKGTLSWGSKSSVSNAWGSSTLSPTDGGSGSPSRLSGQPSSGSGTRPSTAGSERTQEPVSSAWGSNSRPSSASGPLSSNQASVMSLRPRSAEPRPGSSHLSRFAEPLAENSMAWGPGGGAEKLGVSTNKTDDFSLSSGDFPSLGSEKDNSGKNTESQGCPFSSGGVAPAKERAGTSPVGNTDVAGATDNWRRDGSAYSEDAGRPSREKWHGDLPQYPSAGMPPHHFDPWHGAPINSPPDGVWYRGPPGGPYGAPVGPGGFPMEPFHYFRPPMQAAAFPNSQPVPPSGTGPRGPHPKGGDMYRPHVPDAYIRPGMPMRPGFYPGPMAYEGYYGPPMGYCNPNDRDMPFMPMAAGPAVFNRFPSPNPHDPVAPPARPGGFVTTGKGLGPEQMESGPHHDSHASYKVLLKQQHASSDRKDEKWESRESMNPTYPEKMDQLKTPLHDSDWDADHRKDEEMGSKRTSMREGSPAETLVNQGGSSASNWTNLAEGVGNAKLVDVSLEKKSKDRASGFSEGLQQSQITSKDSSLFQKIEGLNAKARTSDVRNDISSVSSREAEKKRSQADSKGSQLSNEFAAGATRYEGSDVSGTVIPFTHNEGVSFGDKSIESTTGSVASMSRRDSHGVQGRSDHCGKGKFNPQENDGWHKRSPAGDSGTEASAIKFHASLNTDVHDHSSSLESIEQPGSALQGSDEGDSAALMPDNDGQAQRAKMRELAKQRARQLQKEEEERTREQKARALAKLEELNRRAQACEGSSQKVENDQPCGIKQQKQAESYSHAKHSVPVRKHEEQSSATAASSSVVVHVESSTSGPGGSINLPQGKPLEAPWNDPEEPNVMQSQSASVQQDPNNVNLSEHRSVPRTRESSVPKQRQVSYKQKHSVPVEKKSTEKSVSTASVEERKTLADGVVTSITFGDIASHEIPMSTELKLNSNPDIVAEPTVHQRRKNTRSGKNKHKAEEVSAGVTLPLEVQEETKNGKDSVESAKPKASETPSDQTSVQTQNNSKDTSQLSEQQSSLAGEEVHGRGSNQWKSQHSRRVQRTVQPNRPLEKFHGGDNVVWAPVRSQNKNESSDEASSKAVVETTNTHKIDHVVQSGQKNKRAEMERYVPKPVAKELAQQVSSQQHSSLVNQTASGGTTCQAPQSIEKSQPVNSGVGKVGSAEEQRNGDGKQYKHGKVHGSWRQRPSTESARVQGLDDGPLFGSNPGSDVQKSFDHYQQKAEVNPVQGHSKHYDEWNTSDGWNDTDNSTSTVAAALPVARDHAHSGRGKRHPYKGRKGSGHHHHDLEHKNLNNEDVLPDKIDNQSSALETSQASRFEGSKENRTVERLTSQWQPKSQAYPGHNQRGVQPSGGQNVDADAVKDLKKDSIPQTGVHNPSNHDREMDESHDQSMDGAKVADAPVARHRESKRERKVFAFKGRPHSPNQGPASLVEPVISTADTQNEHRPAASGFRRNGNQNGRFGRGHETQHGDWSPPGQDDKHWNPPANRERNRGNSHYEYQPVGPHNNTKSANFEGQRDSSHSSGARFGDRGPSYSRRGGGNFYGRQNTARADTGYNGE</sequence>
<feature type="compositionally biased region" description="Low complexity" evidence="2">
    <location>
        <begin position="105"/>
        <end position="127"/>
    </location>
</feature>
<feature type="compositionally biased region" description="Basic and acidic residues" evidence="2">
    <location>
        <begin position="1015"/>
        <end position="1031"/>
    </location>
</feature>
<feature type="compositionally biased region" description="Pro residues" evidence="2">
    <location>
        <begin position="407"/>
        <end position="419"/>
    </location>
</feature>
<accession>A0AAN8Z158</accession>
<feature type="compositionally biased region" description="Polar residues" evidence="2">
    <location>
        <begin position="1344"/>
        <end position="1355"/>
    </location>
</feature>
<feature type="compositionally biased region" description="Basic and acidic residues" evidence="2">
    <location>
        <begin position="1418"/>
        <end position="1431"/>
    </location>
</feature>
<dbReference type="InterPro" id="IPR009738">
    <property type="entry name" value="BAT2_N"/>
</dbReference>
<feature type="compositionally biased region" description="Basic and acidic residues" evidence="2">
    <location>
        <begin position="1442"/>
        <end position="1454"/>
    </location>
</feature>
<evidence type="ECO:0000256" key="2">
    <source>
        <dbReference type="SAM" id="MobiDB-lite"/>
    </source>
</evidence>
<dbReference type="Pfam" id="PF07001">
    <property type="entry name" value="BAT2_N"/>
    <property type="match status" value="1"/>
</dbReference>
<keyword evidence="5" id="KW-1185">Reference proteome</keyword>